<dbReference type="EMBL" id="CP000781">
    <property type="protein sequence ID" value="ABS68852.1"/>
    <property type="molecule type" value="Genomic_DNA"/>
</dbReference>
<dbReference type="STRING" id="78245.Xaut_3624"/>
<sequence>MADVPYHQMTAAQKLRAYWHPRCDADPVPCEFDEDMEAAGLITIREVTKYDLDDDCFAAERGIELGGWLWELTESGRATLVEAKKQEG</sequence>
<evidence type="ECO:0000313" key="2">
    <source>
        <dbReference type="Proteomes" id="UP000002417"/>
    </source>
</evidence>
<dbReference type="AlphaFoldDB" id="A7ILF9"/>
<protein>
    <submittedName>
        <fullName evidence="1">Uncharacterized protein</fullName>
    </submittedName>
</protein>
<evidence type="ECO:0000313" key="1">
    <source>
        <dbReference type="EMBL" id="ABS68852.1"/>
    </source>
</evidence>
<accession>A7ILF9</accession>
<gene>
    <name evidence="1" type="ordered locus">Xaut_3624</name>
</gene>
<keyword evidence="2" id="KW-1185">Reference proteome</keyword>
<dbReference type="HOGENOM" id="CLU_2468271_0_0_5"/>
<dbReference type="KEGG" id="xau:Xaut_3624"/>
<name>A7ILF9_XANP2</name>
<proteinExistence type="predicted"/>
<reference evidence="1 2" key="1">
    <citation type="submission" date="2007-07" db="EMBL/GenBank/DDBJ databases">
        <title>Complete sequence of chromosome of Xanthobacter autotrophicus Py2.</title>
        <authorList>
            <consortium name="US DOE Joint Genome Institute"/>
            <person name="Copeland A."/>
            <person name="Lucas S."/>
            <person name="Lapidus A."/>
            <person name="Barry K."/>
            <person name="Glavina del Rio T."/>
            <person name="Hammon N."/>
            <person name="Israni S."/>
            <person name="Dalin E."/>
            <person name="Tice H."/>
            <person name="Pitluck S."/>
            <person name="Sims D."/>
            <person name="Brettin T."/>
            <person name="Bruce D."/>
            <person name="Detter J.C."/>
            <person name="Han C."/>
            <person name="Tapia R."/>
            <person name="Brainard J."/>
            <person name="Schmutz J."/>
            <person name="Larimer F."/>
            <person name="Land M."/>
            <person name="Hauser L."/>
            <person name="Kyrpides N."/>
            <person name="Kim E."/>
            <person name="Ensigns S.A."/>
            <person name="Richardson P."/>
        </authorList>
    </citation>
    <scope>NUCLEOTIDE SEQUENCE [LARGE SCALE GENOMIC DNA]</scope>
    <source>
        <strain evidence="2">ATCC BAA-1158 / Py2</strain>
    </source>
</reference>
<dbReference type="Proteomes" id="UP000002417">
    <property type="component" value="Chromosome"/>
</dbReference>
<organism evidence="1 2">
    <name type="scientific">Xanthobacter autotrophicus (strain ATCC BAA-1158 / Py2)</name>
    <dbReference type="NCBI Taxonomy" id="78245"/>
    <lineage>
        <taxon>Bacteria</taxon>
        <taxon>Pseudomonadati</taxon>
        <taxon>Pseudomonadota</taxon>
        <taxon>Alphaproteobacteria</taxon>
        <taxon>Hyphomicrobiales</taxon>
        <taxon>Xanthobacteraceae</taxon>
        <taxon>Xanthobacter</taxon>
    </lineage>
</organism>